<name>A0A4S2EL90_9LACO</name>
<organism evidence="2 3">
    <name type="scientific">Ligilactobacillus murinus</name>
    <dbReference type="NCBI Taxonomy" id="1622"/>
    <lineage>
        <taxon>Bacteria</taxon>
        <taxon>Bacillati</taxon>
        <taxon>Bacillota</taxon>
        <taxon>Bacilli</taxon>
        <taxon>Lactobacillales</taxon>
        <taxon>Lactobacillaceae</taxon>
        <taxon>Ligilactobacillus</taxon>
    </lineage>
</organism>
<dbReference type="EMBL" id="SRYK01000004">
    <property type="protein sequence ID" value="TGY56916.1"/>
    <property type="molecule type" value="Genomic_DNA"/>
</dbReference>
<proteinExistence type="predicted"/>
<dbReference type="EMBL" id="CP040852">
    <property type="protein sequence ID" value="QIA90170.1"/>
    <property type="molecule type" value="Genomic_DNA"/>
</dbReference>
<evidence type="ECO:0000313" key="2">
    <source>
        <dbReference type="EMBL" id="TGY56916.1"/>
    </source>
</evidence>
<evidence type="ECO:0000313" key="3">
    <source>
        <dbReference type="Proteomes" id="UP000306855"/>
    </source>
</evidence>
<accession>A0A4S2EL90</accession>
<dbReference type="Proteomes" id="UP000463931">
    <property type="component" value="Chromosome"/>
</dbReference>
<dbReference type="AlphaFoldDB" id="A0A4S2EL90"/>
<dbReference type="NCBIfam" id="TIGR01637">
    <property type="entry name" value="phage_arpU"/>
    <property type="match status" value="1"/>
</dbReference>
<sequence length="154" mass="17742">MDLIDLIPNLDEVATAEKVKKFFDKDLERLLRLADEQRSFFRSVNMDGMPKAPSSGNGQENMVVKYVSSESAKAKSILEDVSVALNHCSNTYQLILYYRYIKGLADWQVAQKVQYSNTRYHQLKIAACIEFAERLHVQSNQLDLRVVKNCNDYE</sequence>
<evidence type="ECO:0000313" key="1">
    <source>
        <dbReference type="EMBL" id="QIA90170.1"/>
    </source>
</evidence>
<reference evidence="2 3" key="2">
    <citation type="submission" date="2019-04" db="EMBL/GenBank/DDBJ databases">
        <title>Microbes associate with the intestines of laboratory mice.</title>
        <authorList>
            <person name="Navarre W."/>
            <person name="Wong E."/>
            <person name="Huang K."/>
            <person name="Tropini C."/>
            <person name="Ng K."/>
            <person name="Yu B."/>
        </authorList>
    </citation>
    <scope>NUCLEOTIDE SEQUENCE [LARGE SCALE GENOMIC DNA]</scope>
    <source>
        <strain evidence="2 3">NM26_J9</strain>
    </source>
</reference>
<dbReference type="InterPro" id="IPR006524">
    <property type="entry name" value="ArpU-like"/>
</dbReference>
<protein>
    <submittedName>
        <fullName evidence="2">ArpU family transcriptional regulator</fullName>
    </submittedName>
</protein>
<evidence type="ECO:0000313" key="4">
    <source>
        <dbReference type="Proteomes" id="UP000463931"/>
    </source>
</evidence>
<dbReference type="Proteomes" id="UP000306855">
    <property type="component" value="Unassembled WGS sequence"/>
</dbReference>
<gene>
    <name evidence="2" type="ORF">E5340_01575</name>
    <name evidence="1" type="ORF">FEE40_08435</name>
</gene>
<reference evidence="1 4" key="1">
    <citation type="journal article" date="2019" name="Nat. Med.">
        <title>Preventing dysbiosis of the neonatal mouse intestinal microbiome protects against late-onset sepsis.</title>
        <authorList>
            <person name="Singer J.R."/>
            <person name="Blosser E.G."/>
            <person name="Zindl C.L."/>
            <person name="Silberger D.J."/>
            <person name="Conlan S."/>
            <person name="Laufer V.A."/>
            <person name="DiToro D."/>
            <person name="Deming C."/>
            <person name="Kumar R."/>
            <person name="Morrow C.D."/>
            <person name="Segre J.A."/>
            <person name="Gray M.J."/>
            <person name="Randolph D.A."/>
            <person name="Weaver C.T."/>
        </authorList>
    </citation>
    <scope>NUCLEOTIDE SEQUENCE [LARGE SCALE GENOMIC DNA]</scope>
    <source>
        <strain evidence="1 4">V10</strain>
    </source>
</reference>
<dbReference type="RefSeq" id="WP_135941847.1">
    <property type="nucleotide sequence ID" value="NZ_CP040852.1"/>
</dbReference>